<dbReference type="EMBL" id="PVBQ01000009">
    <property type="protein sequence ID" value="PRD46913.1"/>
    <property type="molecule type" value="Genomic_DNA"/>
</dbReference>
<dbReference type="AlphaFoldDB" id="A0A2S9J2A3"/>
<dbReference type="InterPro" id="IPR001387">
    <property type="entry name" value="Cro/C1-type_HTH"/>
</dbReference>
<proteinExistence type="predicted"/>
<accession>A0A2S9J2A3</accession>
<keyword evidence="3" id="KW-1185">Reference proteome</keyword>
<gene>
    <name evidence="2" type="ORF">C5745_12500</name>
</gene>
<comment type="caution">
    <text evidence="2">The sequence shown here is derived from an EMBL/GenBank/DDBJ whole genome shotgun (WGS) entry which is preliminary data.</text>
</comment>
<dbReference type="Proteomes" id="UP000239711">
    <property type="component" value="Unassembled WGS sequence"/>
</dbReference>
<reference evidence="2 3" key="1">
    <citation type="submission" date="2018-02" db="EMBL/GenBank/DDBJ databases">
        <title>The draft genome of Sphingobacterium sp. 5JN-11.</title>
        <authorList>
            <person name="Liu L."/>
            <person name="Li L."/>
            <person name="Liang L."/>
            <person name="Zhang X."/>
            <person name="Wang T."/>
        </authorList>
    </citation>
    <scope>NUCLEOTIDE SEQUENCE [LARGE SCALE GENOMIC DNA]</scope>
    <source>
        <strain evidence="2 3">5JN-11</strain>
    </source>
</reference>
<evidence type="ECO:0000259" key="1">
    <source>
        <dbReference type="Pfam" id="PF13443"/>
    </source>
</evidence>
<evidence type="ECO:0000313" key="3">
    <source>
        <dbReference type="Proteomes" id="UP000239711"/>
    </source>
</evidence>
<protein>
    <recommendedName>
        <fullName evidence="1">HTH cro/C1-type domain-containing protein</fullName>
    </recommendedName>
</protein>
<dbReference type="Pfam" id="PF13443">
    <property type="entry name" value="HTH_26"/>
    <property type="match status" value="1"/>
</dbReference>
<feature type="domain" description="HTH cro/C1-type" evidence="1">
    <location>
        <begin position="99"/>
        <end position="146"/>
    </location>
</feature>
<name>A0A2S9J2A3_9SPHI</name>
<evidence type="ECO:0000313" key="2">
    <source>
        <dbReference type="EMBL" id="PRD46913.1"/>
    </source>
</evidence>
<dbReference type="OrthoDB" id="712802at2"/>
<organism evidence="2 3">
    <name type="scientific">Sphingobacterium haloxyli</name>
    <dbReference type="NCBI Taxonomy" id="2100533"/>
    <lineage>
        <taxon>Bacteria</taxon>
        <taxon>Pseudomonadati</taxon>
        <taxon>Bacteroidota</taxon>
        <taxon>Sphingobacteriia</taxon>
        <taxon>Sphingobacteriales</taxon>
        <taxon>Sphingobacteriaceae</taxon>
        <taxon>Sphingobacterium</taxon>
    </lineage>
</organism>
<sequence>MNQNNNLNSFREFILETLKKRFKKTIEYREKLQTVSTLLSDSSPKLDGRVFYNVLKLLNEDIDKVCKTFYSQHSAHILDSLKKTENRFANLISPYLNSQNQISESSQISSKRFNRLFAGELKELYADEVYGLAKAFDLKPSQLFEYFYGDGERPVVRA</sequence>
<dbReference type="RefSeq" id="WP_105717347.1">
    <property type="nucleotide sequence ID" value="NZ_PVBQ01000009.1"/>
</dbReference>